<dbReference type="GO" id="GO:0016747">
    <property type="term" value="F:acyltransferase activity, transferring groups other than amino-acyl groups"/>
    <property type="evidence" value="ECO:0007669"/>
    <property type="project" value="InterPro"/>
</dbReference>
<reference evidence="2 3" key="1">
    <citation type="journal article" date="2019" name="Emerg. Microbes Infect.">
        <title>Comprehensive subspecies identification of 175 nontuberculous mycobacteria species based on 7547 genomic profiles.</title>
        <authorList>
            <person name="Matsumoto Y."/>
            <person name="Kinjo T."/>
            <person name="Motooka D."/>
            <person name="Nabeya D."/>
            <person name="Jung N."/>
            <person name="Uechi K."/>
            <person name="Horii T."/>
            <person name="Iida T."/>
            <person name="Fujita J."/>
            <person name="Nakamura S."/>
        </authorList>
    </citation>
    <scope>NUCLEOTIDE SEQUENCE [LARGE SCALE GENOMIC DNA]</scope>
    <source>
        <strain evidence="2 3">JCM 12603</strain>
    </source>
</reference>
<dbReference type="KEGG" id="mpof:MPOR_40640"/>
<evidence type="ECO:0000259" key="1">
    <source>
        <dbReference type="PROSITE" id="PS51186"/>
    </source>
</evidence>
<dbReference type="InterPro" id="IPR000182">
    <property type="entry name" value="GNAT_dom"/>
</dbReference>
<dbReference type="RefSeq" id="WP_235682270.1">
    <property type="nucleotide sequence ID" value="NZ_AP022570.1"/>
</dbReference>
<dbReference type="AlphaFoldDB" id="A0A6N4VG09"/>
<dbReference type="PANTHER" id="PTHR42791:SF1">
    <property type="entry name" value="N-ACETYLTRANSFERASE DOMAIN-CONTAINING PROTEIN"/>
    <property type="match status" value="1"/>
</dbReference>
<dbReference type="CDD" id="cd04301">
    <property type="entry name" value="NAT_SF"/>
    <property type="match status" value="1"/>
</dbReference>
<dbReference type="EMBL" id="AP022570">
    <property type="protein sequence ID" value="BBX53038.1"/>
    <property type="molecule type" value="Genomic_DNA"/>
</dbReference>
<proteinExistence type="predicted"/>
<name>A0A6N4VG09_9MYCO</name>
<gene>
    <name evidence="2" type="ORF">MPOR_40640</name>
</gene>
<evidence type="ECO:0000313" key="2">
    <source>
        <dbReference type="EMBL" id="BBX53038.1"/>
    </source>
</evidence>
<dbReference type="Pfam" id="PF00583">
    <property type="entry name" value="Acetyltransf_1"/>
    <property type="match status" value="1"/>
</dbReference>
<dbReference type="PROSITE" id="PS51186">
    <property type="entry name" value="GNAT"/>
    <property type="match status" value="1"/>
</dbReference>
<protein>
    <submittedName>
        <fullName evidence="2">N-acetyltransferase</fullName>
    </submittedName>
</protein>
<keyword evidence="3" id="KW-1185">Reference proteome</keyword>
<keyword evidence="2" id="KW-0808">Transferase</keyword>
<dbReference type="Proteomes" id="UP000466785">
    <property type="component" value="Chromosome"/>
</dbReference>
<dbReference type="Gene3D" id="3.40.630.30">
    <property type="match status" value="1"/>
</dbReference>
<dbReference type="InterPro" id="IPR052523">
    <property type="entry name" value="Trichothecene_AcTrans"/>
</dbReference>
<evidence type="ECO:0000313" key="3">
    <source>
        <dbReference type="Proteomes" id="UP000466785"/>
    </source>
</evidence>
<dbReference type="SUPFAM" id="SSF55729">
    <property type="entry name" value="Acyl-CoA N-acyltransferases (Nat)"/>
    <property type="match status" value="1"/>
</dbReference>
<organism evidence="2 3">
    <name type="scientific">Mycolicibacterium poriferae</name>
    <dbReference type="NCBI Taxonomy" id="39694"/>
    <lineage>
        <taxon>Bacteria</taxon>
        <taxon>Bacillati</taxon>
        <taxon>Actinomycetota</taxon>
        <taxon>Actinomycetes</taxon>
        <taxon>Mycobacteriales</taxon>
        <taxon>Mycobacteriaceae</taxon>
        <taxon>Mycolicibacterium</taxon>
    </lineage>
</organism>
<feature type="domain" description="N-acetyltransferase" evidence="1">
    <location>
        <begin position="65"/>
        <end position="203"/>
    </location>
</feature>
<sequence length="204" mass="23027">MTAGIDVDFARKQDVPALARVLGRAFFDDPVMEWMQPHDKRRARALPRMFAAMVRHHFLAGGGVEVARRVGEMGGAALWDPPGRWKQTQAEELRMMPRMLLALGRRSGRGMAISELMKRHHPEEPHWYLAVLGSDPHVRGAGFGKALMESRLRRCDAEGAPCYLESTKESNVPYYMRFGFDVTAELAIPGGGPTMWQMWRPPAR</sequence>
<dbReference type="PANTHER" id="PTHR42791">
    <property type="entry name" value="GNAT FAMILY ACETYLTRANSFERASE"/>
    <property type="match status" value="1"/>
</dbReference>
<accession>A0A6N4VG09</accession>
<dbReference type="InterPro" id="IPR016181">
    <property type="entry name" value="Acyl_CoA_acyltransferase"/>
</dbReference>